<name>A0A420WP85_9PROT</name>
<feature type="domain" description="Protein kinase" evidence="2">
    <location>
        <begin position="1"/>
        <end position="274"/>
    </location>
</feature>
<dbReference type="InterPro" id="IPR000719">
    <property type="entry name" value="Prot_kinase_dom"/>
</dbReference>
<keyword evidence="1" id="KW-0812">Transmembrane</keyword>
<keyword evidence="1" id="KW-1133">Transmembrane helix</keyword>
<keyword evidence="3" id="KW-0808">Transferase</keyword>
<dbReference type="Gene3D" id="1.10.510.10">
    <property type="entry name" value="Transferase(Phosphotransferase) domain 1"/>
    <property type="match status" value="1"/>
</dbReference>
<dbReference type="EMBL" id="RBIG01000001">
    <property type="protein sequence ID" value="RKQ72829.1"/>
    <property type="molecule type" value="Genomic_DNA"/>
</dbReference>
<comment type="caution">
    <text evidence="3">The sequence shown here is derived from an EMBL/GenBank/DDBJ whole genome shotgun (WGS) entry which is preliminary data.</text>
</comment>
<dbReference type="RefSeq" id="WP_121217439.1">
    <property type="nucleotide sequence ID" value="NZ_RBIG01000001.1"/>
</dbReference>
<gene>
    <name evidence="3" type="ORF">BCL74_0598</name>
</gene>
<keyword evidence="3" id="KW-0418">Kinase</keyword>
<dbReference type="PROSITE" id="PS50011">
    <property type="entry name" value="PROTEIN_KINASE_DOM"/>
    <property type="match status" value="1"/>
</dbReference>
<dbReference type="GO" id="GO:0004674">
    <property type="term" value="F:protein serine/threonine kinase activity"/>
    <property type="evidence" value="ECO:0007669"/>
    <property type="project" value="UniProtKB-KW"/>
</dbReference>
<sequence length="665" mass="73391">MAEAAANGKLTLKGRYEIVTDDPLPAFDSPRAKAYNVIDTQGDRPLPLMGLLLDRRLPVRLSALDEMRELRLPGLLTLLDSGQTGRRGDAYRQMCLIYERPSGPRLTASEETSFKPFPEEAMERQILPRMLPVLKELQARNVTHRAIRPSNLFHSGDNRGLVLGECFSAPPAADQPDFLEPIESAMADPLGRGDGEHTDDYYALGVTILCLLLGKKPEMEGNNNDLLHLKMELGSFSALAGRYTMSLPIVEMLRGLLNDDPRERWGITDLEHWLAGRHRKTQRGKLPLKAARAITIGKAECVTSQSAAFRLSLDWESGAQMVRSQSFDNWLRRSLHAEDLAKSLQGIVGGTGPEPADAKALSRACMVLFPSSPISFKGISVNPDGIAYIVPASSGSQAQRQKLGELLAAKVPSTWFATNTAQRTDFARLQSLLDRMATLMAQTGPGFGYERIIYELSPSIHCLSPLIESRLVVNYEDLLPAMEAAVSERLPSHEPLDRHTAAFIASRCRQVTDRWIRPLAAEADGFARIVAQVRLMAFVQGLSSNGPLPNLCRWLEIHLRPVLSQFHNLKRRKQMLSELEVAAKSGIIGKMMVLVEDNQARAKDEQGYRAAIASFGRADMQVKQLQNEANYMEYTARLLGEQVSAVASGVIGGLASVAILAFYMI</sequence>
<proteinExistence type="predicted"/>
<evidence type="ECO:0000313" key="4">
    <source>
        <dbReference type="Proteomes" id="UP000277424"/>
    </source>
</evidence>
<dbReference type="AlphaFoldDB" id="A0A420WP85"/>
<keyword evidence="3" id="KW-0723">Serine/threonine-protein kinase</keyword>
<keyword evidence="1" id="KW-0472">Membrane</keyword>
<feature type="transmembrane region" description="Helical" evidence="1">
    <location>
        <begin position="643"/>
        <end position="663"/>
    </location>
</feature>
<evidence type="ECO:0000256" key="1">
    <source>
        <dbReference type="SAM" id="Phobius"/>
    </source>
</evidence>
<accession>A0A420WP85</accession>
<evidence type="ECO:0000313" key="3">
    <source>
        <dbReference type="EMBL" id="RKQ72829.1"/>
    </source>
</evidence>
<organism evidence="3 4">
    <name type="scientific">Oceanibaculum indicum</name>
    <dbReference type="NCBI Taxonomy" id="526216"/>
    <lineage>
        <taxon>Bacteria</taxon>
        <taxon>Pseudomonadati</taxon>
        <taxon>Pseudomonadota</taxon>
        <taxon>Alphaproteobacteria</taxon>
        <taxon>Rhodospirillales</taxon>
        <taxon>Oceanibaculaceae</taxon>
        <taxon>Oceanibaculum</taxon>
    </lineage>
</organism>
<protein>
    <submittedName>
        <fullName evidence="3">Serine/threonine protein kinase</fullName>
    </submittedName>
</protein>
<dbReference type="GO" id="GO:0005524">
    <property type="term" value="F:ATP binding"/>
    <property type="evidence" value="ECO:0007669"/>
    <property type="project" value="InterPro"/>
</dbReference>
<evidence type="ECO:0000259" key="2">
    <source>
        <dbReference type="PROSITE" id="PS50011"/>
    </source>
</evidence>
<dbReference type="OrthoDB" id="7166208at2"/>
<dbReference type="InterPro" id="IPR011009">
    <property type="entry name" value="Kinase-like_dom_sf"/>
</dbReference>
<reference evidence="3 4" key="1">
    <citation type="submission" date="2018-10" db="EMBL/GenBank/DDBJ databases">
        <title>Comparative analysis of microorganisms from saline springs in Andes Mountain Range, Colombia.</title>
        <authorList>
            <person name="Rubin E."/>
        </authorList>
    </citation>
    <scope>NUCLEOTIDE SEQUENCE [LARGE SCALE GENOMIC DNA]</scope>
    <source>
        <strain evidence="3 4">USBA 36</strain>
    </source>
</reference>
<dbReference type="SUPFAM" id="SSF56112">
    <property type="entry name" value="Protein kinase-like (PK-like)"/>
    <property type="match status" value="1"/>
</dbReference>
<dbReference type="Proteomes" id="UP000277424">
    <property type="component" value="Unassembled WGS sequence"/>
</dbReference>